<sequence length="175" mass="19041">MGHFNENFCDCCVCPMQCVLEQLVDKDINLLISSFPEADLDGTLISVNKFISTIQDSNGDIFRLTVSDICAAGIEEEFNFKLNPIRKSKGECSCIEDPITKLAQSMIGESTSVVLCNSLLTGKIINVGDGIVVMSVVDMGTLNTFVFSSCKIGGFGPPEMTNFNSKGKFHQFKTS</sequence>
<evidence type="ECO:0000313" key="2">
    <source>
        <dbReference type="Proteomes" id="UP000448943"/>
    </source>
</evidence>
<dbReference type="Proteomes" id="UP000448943">
    <property type="component" value="Unassembled WGS sequence"/>
</dbReference>
<proteinExistence type="predicted"/>
<name>A0A6N9Q8L7_9BACL</name>
<keyword evidence="2" id="KW-1185">Reference proteome</keyword>
<comment type="caution">
    <text evidence="1">The sequence shown here is derived from an EMBL/GenBank/DDBJ whole genome shotgun (WGS) entry which is preliminary data.</text>
</comment>
<accession>A0A6N9Q8L7</accession>
<gene>
    <name evidence="1" type="ORF">ERL59_19995</name>
</gene>
<evidence type="ECO:0000313" key="1">
    <source>
        <dbReference type="EMBL" id="NBI31218.1"/>
    </source>
</evidence>
<dbReference type="RefSeq" id="WP_160648040.1">
    <property type="nucleotide sequence ID" value="NZ_SIJB01000067.1"/>
</dbReference>
<dbReference type="EMBL" id="SIJB01000067">
    <property type="protein sequence ID" value="NBI31218.1"/>
    <property type="molecule type" value="Genomic_DNA"/>
</dbReference>
<organism evidence="1 2">
    <name type="scientific">Chengkuizengella marina</name>
    <dbReference type="NCBI Taxonomy" id="2507566"/>
    <lineage>
        <taxon>Bacteria</taxon>
        <taxon>Bacillati</taxon>
        <taxon>Bacillota</taxon>
        <taxon>Bacilli</taxon>
        <taxon>Bacillales</taxon>
        <taxon>Paenibacillaceae</taxon>
        <taxon>Chengkuizengella</taxon>
    </lineage>
</organism>
<protein>
    <submittedName>
        <fullName evidence="1">Uncharacterized protein</fullName>
    </submittedName>
</protein>
<dbReference type="AlphaFoldDB" id="A0A6N9Q8L7"/>
<dbReference type="OrthoDB" id="2881384at2"/>
<reference evidence="1 2" key="1">
    <citation type="submission" date="2019-01" db="EMBL/GenBank/DDBJ databases">
        <title>Chengkuizengella sp. nov., isolated from deep-sea sediment of East Pacific Ocean.</title>
        <authorList>
            <person name="Yang J."/>
            <person name="Lai Q."/>
            <person name="Shao Z."/>
        </authorList>
    </citation>
    <scope>NUCLEOTIDE SEQUENCE [LARGE SCALE GENOMIC DNA]</scope>
    <source>
        <strain evidence="1 2">YPA3-1-1</strain>
    </source>
</reference>